<feature type="coiled-coil region" evidence="3">
    <location>
        <begin position="380"/>
        <end position="442"/>
    </location>
</feature>
<evidence type="ECO:0000256" key="3">
    <source>
        <dbReference type="SAM" id="Coils"/>
    </source>
</evidence>
<organism evidence="5">
    <name type="scientific">Percolomonas cosmopolitus</name>
    <dbReference type="NCBI Taxonomy" id="63605"/>
    <lineage>
        <taxon>Eukaryota</taxon>
        <taxon>Discoba</taxon>
        <taxon>Heterolobosea</taxon>
        <taxon>Tetramitia</taxon>
        <taxon>Eutetramitia</taxon>
        <taxon>Percolomonadidae</taxon>
        <taxon>Percolomonas</taxon>
    </lineage>
</organism>
<evidence type="ECO:0000313" key="5">
    <source>
        <dbReference type="EMBL" id="CAD9079342.1"/>
    </source>
</evidence>
<dbReference type="Pfam" id="PF02985">
    <property type="entry name" value="HEAT"/>
    <property type="match status" value="1"/>
</dbReference>
<sequence>MSHSRSPKPSNPEPIGAGNASSNASLKTPLTAITDILTPTLSPYTPVSSLLNNQQQQQQHKHESHHPSTTAATKNLSALLLPSSHSSLPSQIKSFSQFLLNHTLLLTALEFYMELRERYGWENALLRGFFEGVEIGERRLWGGLPDANVTIDGTMGGGSNATPSSTTDNSPSSTGNASSVSETPSEIQLAALSQYGPNYLQSQISLRDETISQLRYQMELLRSELAKVQDAQQQSVRTANNAQSISESSNQSSSSNANQNSSSQASTPAYAPDLIQSKLLQNQHATPLTDKDLLLLNHLIKNYLEEREYTMSQVTFSDEAQFGSKNVHELMSALGGGAGLTSPQMTSTTSTNSLSQQFTLQDILLNWKTERSNEEKQQQNKEWNTKLSQRDAKIEELQQKLLEAENKNLRAEEKHLKLEGKSKSMFQKIQQLEQQLKEAEREPATSPTSPLLLEQMDISGEVDQSSADDLGASAAETLADTKNLAHQYSQAVKMMDSLSQNIPTLMLGTKTKYKALLVPFIVSVFENSLSAGVRSTMVNTLLDMNKKPTTKQQRQSIINNIQVLVEKLDEAQFAKEVLSVLGERLEKDNNLHETQLLMFCEMIGSLGNVLSSETVNQHLFPLLVKIHQNCTEGGAESLGSKSTESSRNTVVRKEICPTLATLLPHFDAQRYNKIELILLESLQNDIVSAAAQEFLVTPFVDWCQSHNLMFSLFLPSFLRYLKEYLMEYKTRILSMVLRTYKASLTHVGFYLDSIPEEDMRDVLEEMNLLDGESTLDKKEEIDVSDEVTSKSGESEEGPSVLDDIYDEQELAKHQRDTPAKHQSLSSHASNIRFILNQLLPQMLAILCELDSTVEGLVREIYAFFGELSERSGPLMKRAIAQRFLQIVRRDYAIPQLKDKSASTKSTRHNALACYLCGPLAFDSNDKKSFAHFITATLLDIVHQQHGWRRKDMSLLIFALKNACKLRKLEKRVLNVIWSLIVHDETTVRVVVCELFVGIMSVFDEETIGSRVLPCFITLGNDSEPEVRMYALEGLSEVVKQVGEVKDLDKIAMAFDHHFESKDTSKRALQVLTNIIPQSDKNFREGYILKKLFQIARENNANEDDMEREHLVSLLLAAYKALNGVTLTKTNLREWIIPGLEMIEKAATRMSDKMAHQEISRMLRDLRGLVPKNETKSPASKLFGGISRNKGGNK</sequence>
<dbReference type="SUPFAM" id="SSF48371">
    <property type="entry name" value="ARM repeat"/>
    <property type="match status" value="1"/>
</dbReference>
<feature type="region of interest" description="Disordered" evidence="4">
    <location>
        <begin position="51"/>
        <end position="70"/>
    </location>
</feature>
<feature type="region of interest" description="Disordered" evidence="4">
    <location>
        <begin position="780"/>
        <end position="800"/>
    </location>
</feature>
<evidence type="ECO:0000256" key="4">
    <source>
        <dbReference type="SAM" id="MobiDB-lite"/>
    </source>
</evidence>
<protein>
    <recommendedName>
        <fullName evidence="6">LisH domain-containing protein</fullName>
    </recommendedName>
</protein>
<feature type="region of interest" description="Disordered" evidence="4">
    <location>
        <begin position="1"/>
        <end position="23"/>
    </location>
</feature>
<dbReference type="GO" id="GO:0055037">
    <property type="term" value="C:recycling endosome"/>
    <property type="evidence" value="ECO:0007669"/>
    <property type="project" value="TreeGrafter"/>
</dbReference>
<dbReference type="InterPro" id="IPR016024">
    <property type="entry name" value="ARM-type_fold"/>
</dbReference>
<feature type="compositionally biased region" description="Low complexity" evidence="4">
    <location>
        <begin position="160"/>
        <end position="174"/>
    </location>
</feature>
<dbReference type="InterPro" id="IPR040362">
    <property type="entry name" value="RELCH"/>
</dbReference>
<feature type="region of interest" description="Disordered" evidence="4">
    <location>
        <begin position="1171"/>
        <end position="1193"/>
    </location>
</feature>
<dbReference type="Gene3D" id="1.25.10.10">
    <property type="entry name" value="Leucine-rich Repeat Variant"/>
    <property type="match status" value="2"/>
</dbReference>
<evidence type="ECO:0000256" key="1">
    <source>
        <dbReference type="ARBA" id="ARBA00022737"/>
    </source>
</evidence>
<dbReference type="PANTHER" id="PTHR32059">
    <property type="entry name" value="RAB11-BINDING PROTEIN RELCH"/>
    <property type="match status" value="1"/>
</dbReference>
<dbReference type="SUPFAM" id="SSF57997">
    <property type="entry name" value="Tropomyosin"/>
    <property type="match status" value="1"/>
</dbReference>
<feature type="region of interest" description="Disordered" evidence="4">
    <location>
        <begin position="232"/>
        <end position="268"/>
    </location>
</feature>
<dbReference type="GO" id="GO:0032367">
    <property type="term" value="P:intracellular cholesterol transport"/>
    <property type="evidence" value="ECO:0007669"/>
    <property type="project" value="InterPro"/>
</dbReference>
<gene>
    <name evidence="5" type="ORF">PCOS0759_LOCUS2574</name>
</gene>
<dbReference type="AlphaFoldDB" id="A0A7S1KN59"/>
<dbReference type="GO" id="GO:0005802">
    <property type="term" value="C:trans-Golgi network"/>
    <property type="evidence" value="ECO:0007669"/>
    <property type="project" value="InterPro"/>
</dbReference>
<keyword evidence="1" id="KW-0677">Repeat</keyword>
<evidence type="ECO:0008006" key="6">
    <source>
        <dbReference type="Google" id="ProtNLM"/>
    </source>
</evidence>
<feature type="compositionally biased region" description="Low complexity" evidence="4">
    <location>
        <begin position="239"/>
        <end position="266"/>
    </location>
</feature>
<feature type="repeat" description="HEAT" evidence="2">
    <location>
        <begin position="1011"/>
        <end position="1043"/>
    </location>
</feature>
<dbReference type="EMBL" id="HBGD01003120">
    <property type="protein sequence ID" value="CAD9079342.1"/>
    <property type="molecule type" value="Transcribed_RNA"/>
</dbReference>
<proteinExistence type="predicted"/>
<dbReference type="InterPro" id="IPR021133">
    <property type="entry name" value="HEAT_type_2"/>
</dbReference>
<dbReference type="PANTHER" id="PTHR32059:SF0">
    <property type="entry name" value="RAB11-BINDING PROTEIN RELCH"/>
    <property type="match status" value="1"/>
</dbReference>
<dbReference type="InterPro" id="IPR011989">
    <property type="entry name" value="ARM-like"/>
</dbReference>
<feature type="region of interest" description="Disordered" evidence="4">
    <location>
        <begin position="152"/>
        <end position="183"/>
    </location>
</feature>
<evidence type="ECO:0000256" key="2">
    <source>
        <dbReference type="PROSITE-ProRule" id="PRU00103"/>
    </source>
</evidence>
<accession>A0A7S1KN59</accession>
<keyword evidence="3" id="KW-0175">Coiled coil</keyword>
<name>A0A7S1KN59_9EUKA</name>
<dbReference type="PROSITE" id="PS50077">
    <property type="entry name" value="HEAT_REPEAT"/>
    <property type="match status" value="1"/>
</dbReference>
<dbReference type="InterPro" id="IPR000357">
    <property type="entry name" value="HEAT"/>
</dbReference>
<reference evidence="5" key="1">
    <citation type="submission" date="2021-01" db="EMBL/GenBank/DDBJ databases">
        <authorList>
            <person name="Corre E."/>
            <person name="Pelletier E."/>
            <person name="Niang G."/>
            <person name="Scheremetjew M."/>
            <person name="Finn R."/>
            <person name="Kale V."/>
            <person name="Holt S."/>
            <person name="Cochrane G."/>
            <person name="Meng A."/>
            <person name="Brown T."/>
            <person name="Cohen L."/>
        </authorList>
    </citation>
    <scope>NUCLEOTIDE SEQUENCE</scope>
    <source>
        <strain evidence="5">WS</strain>
    </source>
</reference>